<dbReference type="WBParaSite" id="Csp11.Scaffold629.g12142.t1">
    <property type="protein sequence ID" value="Csp11.Scaffold629.g12142.t1"/>
    <property type="gene ID" value="Csp11.Scaffold629.g12142"/>
</dbReference>
<dbReference type="eggNOG" id="ENOG502TIZH">
    <property type="taxonomic scope" value="Eukaryota"/>
</dbReference>
<dbReference type="SUPFAM" id="SSF47113">
    <property type="entry name" value="Histone-fold"/>
    <property type="match status" value="1"/>
</dbReference>
<sequence length="212" mass="24383">MFYISVSVSLDNHRTFQDPDNVKDLEALFPKSLVKKSEPNEAELTADSINNSPDFCTSILDSSVNDVQTHEPTIRVEKVIDISARKKYRKYLLNGGKYNSSCETVLENGRKKPQKHIYREIFHQKMSRVFAIPKGDFEKVVEEIMKEEHSSYNIEEEALVALQRESEMMITKMMCLASHLAEHASRETVLAKDVKLLAFLFKKNKEGCSYEL</sequence>
<dbReference type="InterPro" id="IPR009072">
    <property type="entry name" value="Histone-fold"/>
</dbReference>
<dbReference type="GO" id="GO:0030527">
    <property type="term" value="F:structural constituent of chromatin"/>
    <property type="evidence" value="ECO:0007669"/>
    <property type="project" value="InterPro"/>
</dbReference>
<name>A0A1I7TVA8_9PELO</name>
<dbReference type="STRING" id="1561998.A0A1I7TVA8"/>
<organism evidence="3 4">
    <name type="scientific">Caenorhabditis tropicalis</name>
    <dbReference type="NCBI Taxonomy" id="1561998"/>
    <lineage>
        <taxon>Eukaryota</taxon>
        <taxon>Metazoa</taxon>
        <taxon>Ecdysozoa</taxon>
        <taxon>Nematoda</taxon>
        <taxon>Chromadorea</taxon>
        <taxon>Rhabditida</taxon>
        <taxon>Rhabditina</taxon>
        <taxon>Rhabditomorpha</taxon>
        <taxon>Rhabditoidea</taxon>
        <taxon>Rhabditidae</taxon>
        <taxon>Peloderinae</taxon>
        <taxon>Caenorhabditis</taxon>
    </lineage>
</organism>
<dbReference type="GO" id="GO:0003677">
    <property type="term" value="F:DNA binding"/>
    <property type="evidence" value="ECO:0007669"/>
    <property type="project" value="InterPro"/>
</dbReference>
<dbReference type="AlphaFoldDB" id="A0A1I7TVA8"/>
<dbReference type="Gene3D" id="1.10.20.10">
    <property type="entry name" value="Histone, subunit A"/>
    <property type="match status" value="1"/>
</dbReference>
<dbReference type="GO" id="GO:0000786">
    <property type="term" value="C:nucleosome"/>
    <property type="evidence" value="ECO:0007669"/>
    <property type="project" value="InterPro"/>
</dbReference>
<reference evidence="4" key="1">
    <citation type="submission" date="2016-11" db="UniProtKB">
        <authorList>
            <consortium name="WormBaseParasite"/>
        </authorList>
    </citation>
    <scope>IDENTIFICATION</scope>
</reference>
<dbReference type="SMART" id="SM00428">
    <property type="entry name" value="H3"/>
    <property type="match status" value="1"/>
</dbReference>
<feature type="domain" description="Core Histone H2A/H2B/H3" evidence="2">
    <location>
        <begin position="113"/>
        <end position="196"/>
    </location>
</feature>
<proteinExistence type="inferred from homology"/>
<dbReference type="Proteomes" id="UP000095282">
    <property type="component" value="Unplaced"/>
</dbReference>
<keyword evidence="3" id="KW-1185">Reference proteome</keyword>
<dbReference type="Pfam" id="PF00125">
    <property type="entry name" value="Histone"/>
    <property type="match status" value="1"/>
</dbReference>
<evidence type="ECO:0000313" key="3">
    <source>
        <dbReference type="Proteomes" id="UP000095282"/>
    </source>
</evidence>
<dbReference type="GO" id="GO:0046982">
    <property type="term" value="F:protein heterodimerization activity"/>
    <property type="evidence" value="ECO:0007669"/>
    <property type="project" value="InterPro"/>
</dbReference>
<evidence type="ECO:0000256" key="1">
    <source>
        <dbReference type="ARBA" id="ARBA00010343"/>
    </source>
</evidence>
<protein>
    <submittedName>
        <fullName evidence="4">Histone domain-containing protein</fullName>
    </submittedName>
</protein>
<accession>A0A1I7TVA8</accession>
<dbReference type="InterPro" id="IPR007125">
    <property type="entry name" value="H2A/H2B/H3"/>
</dbReference>
<comment type="similarity">
    <text evidence="1">Belongs to the histone H3 family.</text>
</comment>
<evidence type="ECO:0000313" key="4">
    <source>
        <dbReference type="WBParaSite" id="Csp11.Scaffold629.g12142.t1"/>
    </source>
</evidence>
<evidence type="ECO:0000259" key="2">
    <source>
        <dbReference type="Pfam" id="PF00125"/>
    </source>
</evidence>
<dbReference type="InterPro" id="IPR000164">
    <property type="entry name" value="Histone_H3/CENP-A"/>
</dbReference>